<feature type="transmembrane region" description="Helical" evidence="2">
    <location>
        <begin position="242"/>
        <end position="262"/>
    </location>
</feature>
<keyword evidence="2" id="KW-1133">Transmembrane helix</keyword>
<feature type="transmembrane region" description="Helical" evidence="2">
    <location>
        <begin position="376"/>
        <end position="397"/>
    </location>
</feature>
<feature type="transmembrane region" description="Helical" evidence="2">
    <location>
        <begin position="766"/>
        <end position="786"/>
    </location>
</feature>
<sequence length="855" mass="91201">MLLTLLCLSLTGAGPADAAGGGKDEERTGKLTVDIGWDASREKVVVRKRCTYTLGIRSEALAQLRMMGVGFCQGYSVKRDGEAAGYDSWDAPAVRVTQESSRSPVRVETNSAVHLSRRSGPQRLDVRVNVASAFKHAPEGLPGVWTVEVRAPRWSFRGIKGPVASQSPGVVTWRVTTASQDAPAMVGTVALERTVETTKPPSSRRQSRAEPVTVFGLAVCGIGVVAACLVVRLAGPAVPRRWATVAMVLTVAACPLAFLGTQGQREIWRYSGPPSDPSGQEWAPGPALGMWLWYVLPVAGWWFSHRLVTRRPPSTRVLVVSGAAPLLVLPLLAAGGTVLTPAGWGRLVGLLLLTLALFLVLHCLAERGTAVRRWAAAGGTFMWIVGLTYGLGGAPIMTDDDSTVTTYEAAAVLVCTWPVAVWLTSLLGPVLGRTPRPAVRAVSCAAFWALVLSPFLVAHMTTPPQAWSDTWDYYKRSFFTGYMGFPLCAVAVCGVVLQLVYLIRRGALGDRGRAAEPVGRVLLVCGVLMALGNPSLRTLSMWGDALAVLCTALGSLWLIPLGSDATAAGFRRVSRKAHARLMGRWVRTQLLWDTRADFQRASRSALVDGDMSAAEFSERWEKLDVPGGRGDPATRLARVKRCALGTSAGTAPRSAGAAGAALALLLALPWAAYKLVTADPVGADAFMPFHLEEVSKALRFAHWALYGFVFGYFYALLRGSTPIAKAAALMAVVLPAEVLAMIPLTVDPQFTRNPSWNDMVVACGGLAGQTFVVCMGLGLVWEWWLARAAALKWSQVRNFRRLSSITVPLGTVLVAAATAFATVVAGAWAQQELQPPPGTPSSSPAAQVQPGQAGR</sequence>
<reference evidence="4 5" key="1">
    <citation type="submission" date="2018-01" db="EMBL/GenBank/DDBJ databases">
        <title>Draft genome sequence of Streptomyces sp. 13K301.</title>
        <authorList>
            <person name="Sahin N."/>
            <person name="Saygin H."/>
            <person name="Ay H."/>
        </authorList>
    </citation>
    <scope>NUCLEOTIDE SEQUENCE [LARGE SCALE GENOMIC DNA]</scope>
    <source>
        <strain evidence="4 5">13K301</strain>
    </source>
</reference>
<feature type="transmembrane region" description="Helical" evidence="2">
    <location>
        <begin position="807"/>
        <end position="829"/>
    </location>
</feature>
<comment type="caution">
    <text evidence="4">The sequence shown here is derived from an EMBL/GenBank/DDBJ whole genome shotgun (WGS) entry which is preliminary data.</text>
</comment>
<dbReference type="EMBL" id="POUC01000060">
    <property type="protein sequence ID" value="PNG22099.1"/>
    <property type="molecule type" value="Genomic_DNA"/>
</dbReference>
<feature type="signal peptide" evidence="3">
    <location>
        <begin position="1"/>
        <end position="18"/>
    </location>
</feature>
<feature type="transmembrane region" description="Helical" evidence="2">
    <location>
        <begin position="409"/>
        <end position="431"/>
    </location>
</feature>
<evidence type="ECO:0000256" key="2">
    <source>
        <dbReference type="SAM" id="Phobius"/>
    </source>
</evidence>
<dbReference type="Proteomes" id="UP000235943">
    <property type="component" value="Unassembled WGS sequence"/>
</dbReference>
<proteinExistence type="predicted"/>
<evidence type="ECO:0000313" key="5">
    <source>
        <dbReference type="Proteomes" id="UP000235943"/>
    </source>
</evidence>
<keyword evidence="2" id="KW-0472">Membrane</keyword>
<accession>A0A2N8TSV6</accession>
<keyword evidence="5" id="KW-1185">Reference proteome</keyword>
<dbReference type="AlphaFoldDB" id="A0A2N8TSV6"/>
<feature type="transmembrane region" description="Helical" evidence="2">
    <location>
        <begin position="726"/>
        <end position="746"/>
    </location>
</feature>
<evidence type="ECO:0000313" key="4">
    <source>
        <dbReference type="EMBL" id="PNG22099.1"/>
    </source>
</evidence>
<organism evidence="4 5">
    <name type="scientific">Streptomyces cahuitamycinicus</name>
    <dbReference type="NCBI Taxonomy" id="2070367"/>
    <lineage>
        <taxon>Bacteria</taxon>
        <taxon>Bacillati</taxon>
        <taxon>Actinomycetota</taxon>
        <taxon>Actinomycetes</taxon>
        <taxon>Kitasatosporales</taxon>
        <taxon>Streptomycetaceae</taxon>
        <taxon>Streptomyces</taxon>
    </lineage>
</organism>
<feature type="transmembrane region" description="Helical" evidence="2">
    <location>
        <begin position="315"/>
        <end position="338"/>
    </location>
</feature>
<feature type="compositionally biased region" description="Polar residues" evidence="1">
    <location>
        <begin position="845"/>
        <end position="855"/>
    </location>
</feature>
<evidence type="ECO:0000256" key="3">
    <source>
        <dbReference type="SAM" id="SignalP"/>
    </source>
</evidence>
<feature type="transmembrane region" description="Helical" evidence="2">
    <location>
        <begin position="655"/>
        <end position="673"/>
    </location>
</feature>
<evidence type="ECO:0000256" key="1">
    <source>
        <dbReference type="SAM" id="MobiDB-lite"/>
    </source>
</evidence>
<keyword evidence="3" id="KW-0732">Signal</keyword>
<feature type="chain" id="PRO_5014945135" description="Integral membrane protein" evidence="3">
    <location>
        <begin position="19"/>
        <end position="855"/>
    </location>
</feature>
<dbReference type="RefSeq" id="WP_102908918.1">
    <property type="nucleotide sequence ID" value="NZ_POUC01000060.1"/>
</dbReference>
<feature type="transmembrane region" description="Helical" evidence="2">
    <location>
        <begin position="514"/>
        <end position="533"/>
    </location>
</feature>
<feature type="transmembrane region" description="Helical" evidence="2">
    <location>
        <begin position="700"/>
        <end position="717"/>
    </location>
</feature>
<feature type="transmembrane region" description="Helical" evidence="2">
    <location>
        <begin position="478"/>
        <end position="502"/>
    </location>
</feature>
<feature type="transmembrane region" description="Helical" evidence="2">
    <location>
        <begin position="438"/>
        <end position="458"/>
    </location>
</feature>
<feature type="region of interest" description="Disordered" evidence="1">
    <location>
        <begin position="832"/>
        <end position="855"/>
    </location>
</feature>
<evidence type="ECO:0008006" key="6">
    <source>
        <dbReference type="Google" id="ProtNLM"/>
    </source>
</evidence>
<dbReference type="OrthoDB" id="3996671at2"/>
<keyword evidence="2" id="KW-0812">Transmembrane</keyword>
<feature type="transmembrane region" description="Helical" evidence="2">
    <location>
        <begin position="212"/>
        <end position="235"/>
    </location>
</feature>
<feature type="transmembrane region" description="Helical" evidence="2">
    <location>
        <begin position="545"/>
        <end position="570"/>
    </location>
</feature>
<gene>
    <name evidence="4" type="ORF">C1J00_11360</name>
</gene>
<protein>
    <recommendedName>
        <fullName evidence="6">Integral membrane protein</fullName>
    </recommendedName>
</protein>
<feature type="transmembrane region" description="Helical" evidence="2">
    <location>
        <begin position="282"/>
        <end position="303"/>
    </location>
</feature>
<name>A0A2N8TSV6_9ACTN</name>
<feature type="transmembrane region" description="Helical" evidence="2">
    <location>
        <begin position="344"/>
        <end position="364"/>
    </location>
</feature>